<evidence type="ECO:0000256" key="2">
    <source>
        <dbReference type="ARBA" id="ARBA00023002"/>
    </source>
</evidence>
<gene>
    <name evidence="4" type="ORF">QQS35_09715</name>
</gene>
<proteinExistence type="inferred from homology"/>
<evidence type="ECO:0000256" key="3">
    <source>
        <dbReference type="RuleBase" id="RU000363"/>
    </source>
</evidence>
<comment type="caution">
    <text evidence="4">The sequence shown here is derived from an EMBL/GenBank/DDBJ whole genome shotgun (WGS) entry which is preliminary data.</text>
</comment>
<comment type="similarity">
    <text evidence="1 3">Belongs to the short-chain dehydrogenases/reductases (SDR) family.</text>
</comment>
<evidence type="ECO:0000256" key="1">
    <source>
        <dbReference type="ARBA" id="ARBA00006484"/>
    </source>
</evidence>
<accession>A0ABT7L691</accession>
<dbReference type="Pfam" id="PF00106">
    <property type="entry name" value="adh_short"/>
    <property type="match status" value="1"/>
</dbReference>
<dbReference type="InterPro" id="IPR002347">
    <property type="entry name" value="SDR_fam"/>
</dbReference>
<dbReference type="InterPro" id="IPR036291">
    <property type="entry name" value="NAD(P)-bd_dom_sf"/>
</dbReference>
<dbReference type="PROSITE" id="PS00061">
    <property type="entry name" value="ADH_SHORT"/>
    <property type="match status" value="1"/>
</dbReference>
<keyword evidence="5" id="KW-1185">Reference proteome</keyword>
<protein>
    <submittedName>
        <fullName evidence="4">SDR family oxidoreductase</fullName>
        <ecNumber evidence="4">1.-.-.-</ecNumber>
    </submittedName>
</protein>
<dbReference type="RefSeq" id="WP_285931859.1">
    <property type="nucleotide sequence ID" value="NZ_JASTZU010000034.1"/>
</dbReference>
<reference evidence="4 5" key="1">
    <citation type="submission" date="2023-06" db="EMBL/GenBank/DDBJ databases">
        <title>Aquibacillus rhizosphaerae LR5S19.</title>
        <authorList>
            <person name="Sun J.-Q."/>
        </authorList>
    </citation>
    <scope>NUCLEOTIDE SEQUENCE [LARGE SCALE GENOMIC DNA]</scope>
    <source>
        <strain evidence="4 5">LR5S19</strain>
    </source>
</reference>
<dbReference type="EC" id="1.-.-.-" evidence="4"/>
<dbReference type="SUPFAM" id="SSF51735">
    <property type="entry name" value="NAD(P)-binding Rossmann-fold domains"/>
    <property type="match status" value="1"/>
</dbReference>
<sequence length="263" mass="29757">MSKLQSKNIIVTGGSSGIGERIAWYIAENGGTPILVARSEDKLIELKQQINETFSVNCQYYVVDLIKLDEWENCLQTIIRDYNKIDAVINNAGFGVFDYIEDTKWDDVERMFKLNVFALIRGVHQTLPHLIKNKKSHIINIASQAGKIATPKSSIYSATKHAVIGFTNALRLEVERKGVYVTAVNLGPVRTNFFNVADPSGGYQKSVDRYMLDPDDVAKKVVGVLFTNKREINMPGWMNVGSKFYQLFPSIVEKMLKKQFNRK</sequence>
<dbReference type="PRINTS" id="PR00080">
    <property type="entry name" value="SDRFAMILY"/>
</dbReference>
<dbReference type="PANTHER" id="PTHR44196:SF1">
    <property type="entry name" value="DEHYDROGENASE_REDUCTASE SDR FAMILY MEMBER 7B"/>
    <property type="match status" value="1"/>
</dbReference>
<evidence type="ECO:0000313" key="5">
    <source>
        <dbReference type="Proteomes" id="UP001235343"/>
    </source>
</evidence>
<name>A0ABT7L691_9BACI</name>
<organism evidence="4 5">
    <name type="scientific">Aquibacillus rhizosphaerae</name>
    <dbReference type="NCBI Taxonomy" id="3051431"/>
    <lineage>
        <taxon>Bacteria</taxon>
        <taxon>Bacillati</taxon>
        <taxon>Bacillota</taxon>
        <taxon>Bacilli</taxon>
        <taxon>Bacillales</taxon>
        <taxon>Bacillaceae</taxon>
        <taxon>Aquibacillus</taxon>
    </lineage>
</organism>
<dbReference type="GO" id="GO:0016491">
    <property type="term" value="F:oxidoreductase activity"/>
    <property type="evidence" value="ECO:0007669"/>
    <property type="project" value="UniProtKB-KW"/>
</dbReference>
<dbReference type="PANTHER" id="PTHR44196">
    <property type="entry name" value="DEHYDROGENASE/REDUCTASE SDR FAMILY MEMBER 7B"/>
    <property type="match status" value="1"/>
</dbReference>
<evidence type="ECO:0000313" key="4">
    <source>
        <dbReference type="EMBL" id="MDL4840725.1"/>
    </source>
</evidence>
<keyword evidence="2 4" id="KW-0560">Oxidoreductase</keyword>
<dbReference type="Proteomes" id="UP001235343">
    <property type="component" value="Unassembled WGS sequence"/>
</dbReference>
<dbReference type="EMBL" id="JASTZU010000034">
    <property type="protein sequence ID" value="MDL4840725.1"/>
    <property type="molecule type" value="Genomic_DNA"/>
</dbReference>
<dbReference type="PRINTS" id="PR00081">
    <property type="entry name" value="GDHRDH"/>
</dbReference>
<dbReference type="Gene3D" id="3.40.50.720">
    <property type="entry name" value="NAD(P)-binding Rossmann-like Domain"/>
    <property type="match status" value="1"/>
</dbReference>
<dbReference type="InterPro" id="IPR020904">
    <property type="entry name" value="Sc_DH/Rdtase_CS"/>
</dbReference>